<reference evidence="4" key="1">
    <citation type="journal article" date="2010" name="Genome Biol.">
        <title>Genome sequence of the necrotrophic plant pathogen Pythium ultimum reveals original pathogenicity mechanisms and effector repertoire.</title>
        <authorList>
            <person name="Levesque C.A."/>
            <person name="Brouwer H."/>
            <person name="Cano L."/>
            <person name="Hamilton J.P."/>
            <person name="Holt C."/>
            <person name="Huitema E."/>
            <person name="Raffaele S."/>
            <person name="Robideau G.P."/>
            <person name="Thines M."/>
            <person name="Win J."/>
            <person name="Zerillo M.M."/>
            <person name="Beakes G.W."/>
            <person name="Boore J.L."/>
            <person name="Busam D."/>
            <person name="Dumas B."/>
            <person name="Ferriera S."/>
            <person name="Fuerstenberg S.I."/>
            <person name="Gachon C.M."/>
            <person name="Gaulin E."/>
            <person name="Govers F."/>
            <person name="Grenville-Briggs L."/>
            <person name="Horner N."/>
            <person name="Hostetler J."/>
            <person name="Jiang R.H."/>
            <person name="Johnson J."/>
            <person name="Krajaejun T."/>
            <person name="Lin H."/>
            <person name="Meijer H.J."/>
            <person name="Moore B."/>
            <person name="Morris P."/>
            <person name="Phuntmart V."/>
            <person name="Puiu D."/>
            <person name="Shetty J."/>
            <person name="Stajich J.E."/>
            <person name="Tripathy S."/>
            <person name="Wawra S."/>
            <person name="van West P."/>
            <person name="Whitty B.R."/>
            <person name="Coutinho P.M."/>
            <person name="Henrissat B."/>
            <person name="Martin F."/>
            <person name="Thomas P.D."/>
            <person name="Tyler B.M."/>
            <person name="De Vries R.P."/>
            <person name="Kamoun S."/>
            <person name="Yandell M."/>
            <person name="Tisserat N."/>
            <person name="Buell C.R."/>
        </authorList>
    </citation>
    <scope>NUCLEOTIDE SEQUENCE</scope>
    <source>
        <strain evidence="4">DAOM:BR144</strain>
    </source>
</reference>
<name>K3XBS0_GLOUD</name>
<accession>K3XBS0</accession>
<evidence type="ECO:0000256" key="1">
    <source>
        <dbReference type="SAM" id="MobiDB-lite"/>
    </source>
</evidence>
<dbReference type="PANTHER" id="PTHR34315">
    <property type="match status" value="1"/>
</dbReference>
<protein>
    <submittedName>
        <fullName evidence="3">Uncharacterized protein</fullName>
    </submittedName>
</protein>
<dbReference type="VEuPathDB" id="FungiDB:PYU1_G014638"/>
<evidence type="ECO:0000256" key="2">
    <source>
        <dbReference type="SAM" id="SignalP"/>
    </source>
</evidence>
<dbReference type="GO" id="GO:0005506">
    <property type="term" value="F:iron ion binding"/>
    <property type="evidence" value="ECO:0007669"/>
    <property type="project" value="InterPro"/>
</dbReference>
<reference evidence="3" key="3">
    <citation type="submission" date="2015-02" db="UniProtKB">
        <authorList>
            <consortium name="EnsemblProtists"/>
        </authorList>
    </citation>
    <scope>IDENTIFICATION</scope>
    <source>
        <strain evidence="3">DAOM BR144</strain>
    </source>
</reference>
<feature type="chain" id="PRO_5003873083" evidence="2">
    <location>
        <begin position="26"/>
        <end position="290"/>
    </location>
</feature>
<evidence type="ECO:0000313" key="3">
    <source>
        <dbReference type="EnsemblProtists" id="PYU1_T014669"/>
    </source>
</evidence>
<proteinExistence type="predicted"/>
<keyword evidence="4" id="KW-1185">Reference proteome</keyword>
<evidence type="ECO:0000313" key="4">
    <source>
        <dbReference type="Proteomes" id="UP000019132"/>
    </source>
</evidence>
<dbReference type="SUPFAM" id="SSF49482">
    <property type="entry name" value="Aromatic compound dioxygenase"/>
    <property type="match status" value="1"/>
</dbReference>
<sequence>MVQLTTLLGAAALVATFALTDLASAHPGQQHHVKSAAEIAHRKLFHADAHRSLKACANSPHARKLQERTVARRAAKVQQLRQEHAVRRRSRPRTTHIHVLGSHGGTVLENNTYSGAKSSHTGQLFFDQDLLTEVAATATYAVNTQTVTLNSADSILSESAATGFDPMLEYALLGDSVEDGIFAWISIGVDMTRAEAISGAATWTADGGVMSESNGVGGGPSGSMGGAPPSGSGFGGGSMGAPPSGGSVGGAPPSSTVTTASSSSSSSAVTSDASTTATTTTTACIQTRRA</sequence>
<dbReference type="Proteomes" id="UP000019132">
    <property type="component" value="Unassembled WGS sequence"/>
</dbReference>
<dbReference type="AlphaFoldDB" id="K3XBS0"/>
<organism evidence="3 4">
    <name type="scientific">Globisporangium ultimum (strain ATCC 200006 / CBS 805.95 / DAOM BR144)</name>
    <name type="common">Pythium ultimum</name>
    <dbReference type="NCBI Taxonomy" id="431595"/>
    <lineage>
        <taxon>Eukaryota</taxon>
        <taxon>Sar</taxon>
        <taxon>Stramenopiles</taxon>
        <taxon>Oomycota</taxon>
        <taxon>Peronosporomycetes</taxon>
        <taxon>Pythiales</taxon>
        <taxon>Pythiaceae</taxon>
        <taxon>Globisporangium</taxon>
    </lineage>
</organism>
<dbReference type="InParanoid" id="K3XBS0"/>
<feature type="compositionally biased region" description="Gly residues" evidence="1">
    <location>
        <begin position="215"/>
        <end position="225"/>
    </location>
</feature>
<feature type="region of interest" description="Disordered" evidence="1">
    <location>
        <begin position="205"/>
        <end position="290"/>
    </location>
</feature>
<dbReference type="GO" id="GO:0016702">
    <property type="term" value="F:oxidoreductase activity, acting on single donors with incorporation of molecular oxygen, incorporation of two atoms of oxygen"/>
    <property type="evidence" value="ECO:0007669"/>
    <property type="project" value="InterPro"/>
</dbReference>
<dbReference type="EnsemblProtists" id="PYU1_T014669">
    <property type="protein sequence ID" value="PYU1_T014669"/>
    <property type="gene ID" value="PYU1_G014638"/>
</dbReference>
<feature type="signal peptide" evidence="2">
    <location>
        <begin position="1"/>
        <end position="25"/>
    </location>
</feature>
<dbReference type="EMBL" id="GL376587">
    <property type="status" value="NOT_ANNOTATED_CDS"/>
    <property type="molecule type" value="Genomic_DNA"/>
</dbReference>
<feature type="compositionally biased region" description="Low complexity" evidence="1">
    <location>
        <begin position="240"/>
        <end position="283"/>
    </location>
</feature>
<dbReference type="STRING" id="431595.K3XBS0"/>
<dbReference type="eggNOG" id="ENOG502QPRK">
    <property type="taxonomic scope" value="Eukaryota"/>
</dbReference>
<keyword evidence="2" id="KW-0732">Signal</keyword>
<dbReference type="InterPro" id="IPR015889">
    <property type="entry name" value="Intradiol_dOase_core"/>
</dbReference>
<dbReference type="PANTHER" id="PTHR34315:SF1">
    <property type="entry name" value="INTRADIOL RING-CLEAVAGE DIOXYGENASES DOMAIN-CONTAINING PROTEIN-RELATED"/>
    <property type="match status" value="1"/>
</dbReference>
<dbReference type="HOGENOM" id="CLU_961315_0_0_1"/>
<reference evidence="4" key="2">
    <citation type="submission" date="2010-04" db="EMBL/GenBank/DDBJ databases">
        <authorList>
            <person name="Buell R."/>
            <person name="Hamilton J."/>
            <person name="Hostetler J."/>
        </authorList>
    </citation>
    <scope>NUCLEOTIDE SEQUENCE [LARGE SCALE GENOMIC DNA]</scope>
    <source>
        <strain evidence="4">DAOM:BR144</strain>
    </source>
</reference>